<evidence type="ECO:0000313" key="5">
    <source>
        <dbReference type="Proteomes" id="UP000825729"/>
    </source>
</evidence>
<dbReference type="AlphaFoldDB" id="A0AAV7DZ73"/>
<dbReference type="EMBL" id="JAINDJ010000007">
    <property type="protein sequence ID" value="KAG9441799.1"/>
    <property type="molecule type" value="Genomic_DNA"/>
</dbReference>
<dbReference type="SUPFAM" id="SSF52540">
    <property type="entry name" value="P-loop containing nucleoside triphosphate hydrolases"/>
    <property type="match status" value="1"/>
</dbReference>
<evidence type="ECO:0000256" key="1">
    <source>
        <dbReference type="ARBA" id="ARBA00022860"/>
    </source>
</evidence>
<dbReference type="PROSITE" id="PS50096">
    <property type="entry name" value="IQ"/>
    <property type="match status" value="2"/>
</dbReference>
<dbReference type="Pfam" id="PF00612">
    <property type="entry name" value="IQ"/>
    <property type="match status" value="1"/>
</dbReference>
<gene>
    <name evidence="4" type="ORF">H6P81_017653</name>
</gene>
<dbReference type="PANTHER" id="PTHR32295">
    <property type="entry name" value="IQ-DOMAIN 5-RELATED"/>
    <property type="match status" value="1"/>
</dbReference>
<protein>
    <submittedName>
        <fullName evidence="4">Uncharacterized protein</fullName>
    </submittedName>
</protein>
<dbReference type="GO" id="GO:0005516">
    <property type="term" value="F:calmodulin binding"/>
    <property type="evidence" value="ECO:0007669"/>
    <property type="project" value="UniProtKB-KW"/>
</dbReference>
<keyword evidence="1" id="KW-0112">Calmodulin-binding</keyword>
<dbReference type="PANTHER" id="PTHR32295:SF108">
    <property type="entry name" value="PROTEIN IQ-DOMAIN 20"/>
    <property type="match status" value="1"/>
</dbReference>
<sequence length="139" mass="16116">MAIYRKWLVSFRRKLDKSPRTTVILLHRVQTDENPQLDHNEEEEEALAAAATDETDQKQLLSVEDLAAIKIQASFRGHLARRAYRALKGLVKLQALVRGVCVRRQARIALHCMRTLVRLQVRVRTRQLLTMAEERTTVF</sequence>
<comment type="function">
    <text evidence="3">May be involved in cooperative interactions with calmodulins or calmodulin-like proteins. Recruits calmodulin proteins to microtubules, thus being a potential scaffold in cellular signaling and trafficking. May associate with nucleic acids and regulate gene expression at the transcriptional or post-transcriptional level.</text>
</comment>
<name>A0AAV7DZ73_ARIFI</name>
<evidence type="ECO:0000256" key="3">
    <source>
        <dbReference type="ARBA" id="ARBA00045534"/>
    </source>
</evidence>
<dbReference type="Proteomes" id="UP000825729">
    <property type="component" value="Unassembled WGS sequence"/>
</dbReference>
<dbReference type="InterPro" id="IPR027417">
    <property type="entry name" value="P-loop_NTPase"/>
</dbReference>
<evidence type="ECO:0000313" key="4">
    <source>
        <dbReference type="EMBL" id="KAG9441799.1"/>
    </source>
</evidence>
<keyword evidence="5" id="KW-1185">Reference proteome</keyword>
<dbReference type="InterPro" id="IPR000048">
    <property type="entry name" value="IQ_motif_EF-hand-BS"/>
</dbReference>
<reference evidence="4 5" key="1">
    <citation type="submission" date="2021-07" db="EMBL/GenBank/DDBJ databases">
        <title>The Aristolochia fimbriata genome: insights into angiosperm evolution, floral development and chemical biosynthesis.</title>
        <authorList>
            <person name="Jiao Y."/>
        </authorList>
    </citation>
    <scope>NUCLEOTIDE SEQUENCE [LARGE SCALE GENOMIC DNA]</scope>
    <source>
        <strain evidence="4">IBCAS-2021</strain>
        <tissue evidence="4">Leaf</tissue>
    </source>
</reference>
<comment type="caution">
    <text evidence="4">The sequence shown here is derived from an EMBL/GenBank/DDBJ whole genome shotgun (WGS) entry which is preliminary data.</text>
</comment>
<dbReference type="SMART" id="SM00015">
    <property type="entry name" value="IQ"/>
    <property type="match status" value="2"/>
</dbReference>
<organism evidence="4 5">
    <name type="scientific">Aristolochia fimbriata</name>
    <name type="common">White veined hardy Dutchman's pipe vine</name>
    <dbReference type="NCBI Taxonomy" id="158543"/>
    <lineage>
        <taxon>Eukaryota</taxon>
        <taxon>Viridiplantae</taxon>
        <taxon>Streptophyta</taxon>
        <taxon>Embryophyta</taxon>
        <taxon>Tracheophyta</taxon>
        <taxon>Spermatophyta</taxon>
        <taxon>Magnoliopsida</taxon>
        <taxon>Magnoliidae</taxon>
        <taxon>Piperales</taxon>
        <taxon>Aristolochiaceae</taxon>
        <taxon>Aristolochia</taxon>
    </lineage>
</organism>
<proteinExistence type="inferred from homology"/>
<comment type="similarity">
    <text evidence="2">Belongs to the IQD family.</text>
</comment>
<dbReference type="Gene3D" id="1.20.5.190">
    <property type="match status" value="1"/>
</dbReference>
<accession>A0AAV7DZ73</accession>
<evidence type="ECO:0000256" key="2">
    <source>
        <dbReference type="ARBA" id="ARBA00024341"/>
    </source>
</evidence>